<dbReference type="InterPro" id="IPR008979">
    <property type="entry name" value="Galactose-bd-like_sf"/>
</dbReference>
<evidence type="ECO:0000313" key="14">
    <source>
        <dbReference type="Proteomes" id="UP000405524"/>
    </source>
</evidence>
<dbReference type="InterPro" id="IPR032311">
    <property type="entry name" value="DUF4982"/>
</dbReference>
<keyword evidence="2" id="KW-0134">Cell wall</keyword>
<evidence type="ECO:0000256" key="6">
    <source>
        <dbReference type="ARBA" id="ARBA00023088"/>
    </source>
</evidence>
<evidence type="ECO:0000256" key="10">
    <source>
        <dbReference type="SAM" id="SignalP"/>
    </source>
</evidence>
<evidence type="ECO:0000259" key="12">
    <source>
        <dbReference type="PROSITE" id="PS50847"/>
    </source>
</evidence>
<keyword evidence="9" id="KW-0472">Membrane</keyword>
<dbReference type="InterPro" id="IPR019931">
    <property type="entry name" value="LPXTG_anchor"/>
</dbReference>
<dbReference type="InterPro" id="IPR006101">
    <property type="entry name" value="Glyco_hydro_2"/>
</dbReference>
<dbReference type="PROSITE" id="PS50022">
    <property type="entry name" value="FA58C_3"/>
    <property type="match status" value="1"/>
</dbReference>
<evidence type="ECO:0000313" key="13">
    <source>
        <dbReference type="EMBL" id="VWL88094.1"/>
    </source>
</evidence>
<dbReference type="Pfam" id="PF02836">
    <property type="entry name" value="Glyco_hydro_2_C"/>
    <property type="match status" value="1"/>
</dbReference>
<evidence type="ECO:0000256" key="2">
    <source>
        <dbReference type="ARBA" id="ARBA00022512"/>
    </source>
</evidence>
<dbReference type="Pfam" id="PF16355">
    <property type="entry name" value="DUF4982"/>
    <property type="match status" value="1"/>
</dbReference>
<dbReference type="PRINTS" id="PR00132">
    <property type="entry name" value="GLHYDRLASE2"/>
</dbReference>
<dbReference type="SUPFAM" id="SSF51445">
    <property type="entry name" value="(Trans)glycosidases"/>
    <property type="match status" value="1"/>
</dbReference>
<evidence type="ECO:0000256" key="1">
    <source>
        <dbReference type="ARBA" id="ARBA00007401"/>
    </source>
</evidence>
<feature type="compositionally biased region" description="Gly residues" evidence="8">
    <location>
        <begin position="1687"/>
        <end position="1716"/>
    </location>
</feature>
<keyword evidence="5 13" id="KW-0378">Hydrolase</keyword>
<name>A0A5K1IKK5_9ACTN</name>
<dbReference type="Gene3D" id="3.20.20.80">
    <property type="entry name" value="Glycosidases"/>
    <property type="match status" value="1"/>
</dbReference>
<dbReference type="Pfam" id="PF18565">
    <property type="entry name" value="Glyco_hydro2_C5"/>
    <property type="match status" value="1"/>
</dbReference>
<protein>
    <submittedName>
        <fullName evidence="13">Beta-galactosidase BoGH2A</fullName>
        <ecNumber evidence="13">3.2.1.23</ecNumber>
    </submittedName>
</protein>
<dbReference type="PANTHER" id="PTHR42732">
    <property type="entry name" value="BETA-GALACTOSIDASE"/>
    <property type="match status" value="1"/>
</dbReference>
<dbReference type="Pfam" id="PF00754">
    <property type="entry name" value="F5_F8_type_C"/>
    <property type="match status" value="1"/>
</dbReference>
<dbReference type="InterPro" id="IPR036156">
    <property type="entry name" value="Beta-gal/glucu_dom_sf"/>
</dbReference>
<keyword evidence="9" id="KW-1133">Transmembrane helix</keyword>
<dbReference type="InterPro" id="IPR006102">
    <property type="entry name" value="Ig-like_GH2"/>
</dbReference>
<dbReference type="EC" id="3.2.1.23" evidence="13"/>
<evidence type="ECO:0000256" key="4">
    <source>
        <dbReference type="ARBA" id="ARBA00022729"/>
    </source>
</evidence>
<evidence type="ECO:0000256" key="9">
    <source>
        <dbReference type="SAM" id="Phobius"/>
    </source>
</evidence>
<dbReference type="Pfam" id="PF02837">
    <property type="entry name" value="Glyco_hydro_2_N"/>
    <property type="match status" value="1"/>
</dbReference>
<keyword evidence="6" id="KW-0572">Peptidoglycan-anchor</keyword>
<evidence type="ECO:0000256" key="5">
    <source>
        <dbReference type="ARBA" id="ARBA00022801"/>
    </source>
</evidence>
<evidence type="ECO:0000259" key="11">
    <source>
        <dbReference type="PROSITE" id="PS50022"/>
    </source>
</evidence>
<feature type="region of interest" description="Disordered" evidence="8">
    <location>
        <begin position="1669"/>
        <end position="1730"/>
    </location>
</feature>
<keyword evidence="9" id="KW-0812">Transmembrane</keyword>
<dbReference type="SUPFAM" id="SSF49303">
    <property type="entry name" value="beta-Galactosidase/glucuronidase domain"/>
    <property type="match status" value="1"/>
</dbReference>
<evidence type="ECO:0000256" key="7">
    <source>
        <dbReference type="ARBA" id="ARBA00023295"/>
    </source>
</evidence>
<dbReference type="GO" id="GO:0004565">
    <property type="term" value="F:beta-galactosidase activity"/>
    <property type="evidence" value="ECO:0007669"/>
    <property type="project" value="UniProtKB-EC"/>
</dbReference>
<dbReference type="Pfam" id="PF07532">
    <property type="entry name" value="Big_4"/>
    <property type="match status" value="1"/>
</dbReference>
<dbReference type="GO" id="GO:0005975">
    <property type="term" value="P:carbohydrate metabolic process"/>
    <property type="evidence" value="ECO:0007669"/>
    <property type="project" value="InterPro"/>
</dbReference>
<evidence type="ECO:0000256" key="8">
    <source>
        <dbReference type="SAM" id="MobiDB-lite"/>
    </source>
</evidence>
<dbReference type="InterPro" id="IPR006104">
    <property type="entry name" value="Glyco_hydro_2_N"/>
</dbReference>
<feature type="transmembrane region" description="Helical" evidence="9">
    <location>
        <begin position="1734"/>
        <end position="1755"/>
    </location>
</feature>
<dbReference type="InterPro" id="IPR011081">
    <property type="entry name" value="Big_4"/>
</dbReference>
<dbReference type="EMBL" id="CABWIC010000002">
    <property type="protein sequence ID" value="VWL88094.1"/>
    <property type="molecule type" value="Genomic_DNA"/>
</dbReference>
<dbReference type="OrthoDB" id="9762066at2"/>
<dbReference type="Gene3D" id="2.60.120.260">
    <property type="entry name" value="Galactose-binding domain-like"/>
    <property type="match status" value="3"/>
</dbReference>
<dbReference type="GeneID" id="77464892"/>
<dbReference type="Pfam" id="PF00703">
    <property type="entry name" value="Glyco_hydro_2"/>
    <property type="match status" value="1"/>
</dbReference>
<dbReference type="InterPro" id="IPR017853">
    <property type="entry name" value="GH"/>
</dbReference>
<gene>
    <name evidence="13" type="ORF">JKKLCJKK_01471</name>
</gene>
<dbReference type="PROSITE" id="PS50847">
    <property type="entry name" value="GRAM_POS_ANCHORING"/>
    <property type="match status" value="1"/>
</dbReference>
<feature type="domain" description="F5/8 type C" evidence="11">
    <location>
        <begin position="1334"/>
        <end position="1491"/>
    </location>
</feature>
<dbReference type="SUPFAM" id="SSF49785">
    <property type="entry name" value="Galactose-binding domain-like"/>
    <property type="match status" value="3"/>
</dbReference>
<feature type="domain" description="Gram-positive cocci surface proteins LPxTG" evidence="12">
    <location>
        <begin position="1726"/>
        <end position="1760"/>
    </location>
</feature>
<dbReference type="PANTHER" id="PTHR42732:SF1">
    <property type="entry name" value="BETA-MANNOSIDASE"/>
    <property type="match status" value="1"/>
</dbReference>
<dbReference type="Gene3D" id="2.60.40.10">
    <property type="entry name" value="Immunoglobulins"/>
    <property type="match status" value="3"/>
</dbReference>
<feature type="chain" id="PRO_5039216707" evidence="10">
    <location>
        <begin position="28"/>
        <end position="1760"/>
    </location>
</feature>
<dbReference type="Gene3D" id="2.60.40.3630">
    <property type="match status" value="1"/>
</dbReference>
<dbReference type="RefSeq" id="WP_152062781.1">
    <property type="nucleotide sequence ID" value="NZ_CABWIC010000002.1"/>
</dbReference>
<sequence length="1760" mass="190483">MKERLIQRRKPSHLICAIAAGALIATAPLTQTWAEIVPEVRSQSSTQMSSEPELVYISTVDNPALRVQNFNENWKFYLGDASGADGEQFDDSAWKNVDLPHDYSIDQEYTTAGEAESGYKLGGIGWYRKNFKVDESLKGKSVRIDFDGVYMDSTVWINGHRLGNHPYGYSPFSYDITEYLRFGELNTIAVKVNHQTPSSRWYSGSGIGRDVDLVVTDPVHVERDGVVVTTPELAADKTNVKTHLKTVLTNKGVEAASVTVAQTVFPRGGTLDQQIAHVESVVTTIAAGKSATVEQDALAANPTLWTVDAPTLYTVRTEIKQNGKVVDTYDVDFGYRFFSFDADTGFSLNGQNMKLKGVCMHHDQGALGSVNTRDAIERQVKILKEMGCNSIRATHNPHSRELTEICDEQGMLLVLEMFDGWTAPKNDNRNDYARFFNQEMGKSELIGSEATKKWAQFDLEQSMMRDINAPSVIMWSLGNEMTEGTSGIGNFQQVQKNLIGWAKAVDATRPVTTGDNKMKDGKTDLNPAGLAEVDGIVGFNYMDANRYKDVHREHPDWKLYGSETASATNSRGVYTNKNNNSLDSNKLLTSYDKSAVSWGHRASRAWFDTINNDFLAGEYVWTGFDYLGEPTPSNGTNPGAQGSWPSPKNSYFGIIDTAGLPKDTYYFYQSQWNDSLNTLHILPAWNRDAVMMSGGNKEVEVVVYTDAPEVELFFTPAAGGSPQSLGKKKLTQVTSENGGYTYRVYKGENGQKTPTHEDLYLTWNVPYADGTITAKAFDEADREISTEKWAGRKSVKTAGSAARLTASVNREKMEANGSDLAYLTVNVEDANGVIVPTAKNRVTFKVEGSGVLAGLDNGVQADHQSFRDGDRAAHAGQLVGIVRAAKNAGSVKVTVSAEGLEPATVEIPVEKVADQPADQRRVEALFYSRYQYVKKGAPVILPKQVEVRYADGTRSQQQVVWSQIGEGQLAKPGTFTVKGTVAGAEISSIVTIIDEVAALRNYSTTIPIKGEPVLPASRPAVMPDGTVMNVNFPIAWEQPAPDAFAQVGAVTVKGSASVFGKDMPVTALVRVQKGEVALGANIAPDAMRLTQDIPAEPEDMTSDTLEAIRNGSTTKDANNGGGRNQSCWSNWKWAQEGNRTSALTFNYATQQMLGQIKVYFGKDLGSGRYPDPGTITFEVSETGADNSWRRIEARETIAQNESSTDVKLYTYDFEPVPAVFVRMNIVNSSATDTGTSKPCTMITEVELMKATTSYPVGSEAALESLSVNGKGVPANVIASGSYDTRAVVAEVAATGKDNAAVTVLPAHDSKVKILLESEDHAATGEFVISLGAASSSPDLAADDDVRDYDVTKITPKASSEQVESGQQGPIKFAFDKNSDTLYHSVWAGAAQDQLYVDMRLADAATVEAVRYLPRQDKGDGSSNGLVETYSIWYRNGDGEDWAKCADGNWNTNDRSWQIAQFDKPVTATQFRFKAEKSVTNRLPLSFMSAAEIRLRTAAPTKDIASLKAELPSVVKVDRVDTDHPVLADRFDERIVDGDRMLVYGVDYLLTFQNNAAAGAAKVVVEGIGEYSGIIEHDFTIEVNLRKLTGIAMKQQPAKLIYAVGESFDPMGTELELSFSNGDIERVAYGEATKGDFVFDPAPGAAFEREGTVDVAVTYGGRTAFFTVTVKNAAQPDPGPRPPVVPEGGDGNAGNGNGSDTGIDGGNQDGAGSGATGGSADKPGDGLPTTGDDSLMPVAFVGVAGIATVAVGAAIVKRRRA</sequence>
<feature type="signal peptide" evidence="10">
    <location>
        <begin position="1"/>
        <end position="27"/>
    </location>
</feature>
<keyword evidence="7 13" id="KW-0326">Glycosidase</keyword>
<keyword evidence="3" id="KW-0964">Secreted</keyword>
<keyword evidence="4 10" id="KW-0732">Signal</keyword>
<dbReference type="InterPro" id="IPR051913">
    <property type="entry name" value="GH2_Domain-Containing"/>
</dbReference>
<proteinExistence type="inferred from homology"/>
<dbReference type="Proteomes" id="UP000405524">
    <property type="component" value="Unassembled WGS sequence"/>
</dbReference>
<accession>A0A5K1IKK5</accession>
<dbReference type="InterPro" id="IPR013783">
    <property type="entry name" value="Ig-like_fold"/>
</dbReference>
<dbReference type="InterPro" id="IPR000421">
    <property type="entry name" value="FA58C"/>
</dbReference>
<dbReference type="InterPro" id="IPR006103">
    <property type="entry name" value="Glyco_hydro_2_cat"/>
</dbReference>
<dbReference type="InterPro" id="IPR040605">
    <property type="entry name" value="Glyco_hydro2_dom5"/>
</dbReference>
<evidence type="ECO:0000256" key="3">
    <source>
        <dbReference type="ARBA" id="ARBA00022525"/>
    </source>
</evidence>
<organism evidence="13 14">
    <name type="scientific">Collinsella intestinalis</name>
    <dbReference type="NCBI Taxonomy" id="147207"/>
    <lineage>
        <taxon>Bacteria</taxon>
        <taxon>Bacillati</taxon>
        <taxon>Actinomycetota</taxon>
        <taxon>Coriobacteriia</taxon>
        <taxon>Coriobacteriales</taxon>
        <taxon>Coriobacteriaceae</taxon>
        <taxon>Collinsella</taxon>
    </lineage>
</organism>
<comment type="similarity">
    <text evidence="1">Belongs to the glycosyl hydrolase 2 family.</text>
</comment>
<reference evidence="13 14" key="1">
    <citation type="submission" date="2019-10" db="EMBL/GenBank/DDBJ databases">
        <authorList>
            <person name="Wolf R A."/>
        </authorList>
    </citation>
    <scope>NUCLEOTIDE SEQUENCE [LARGE SCALE GENOMIC DNA]</scope>
    <source>
        <strain evidence="13">Collinsella_intestinalis_DSM_13632</strain>
    </source>
</reference>